<reference evidence="8" key="1">
    <citation type="submission" date="2012-11" db="EMBL/GenBank/DDBJ databases">
        <title>Dependencies among metagenomic species, viruses, plasmids and units of genetic variation.</title>
        <authorList>
            <person name="Nielsen H.B."/>
            <person name="Almeida M."/>
            <person name="Juncker A.S."/>
            <person name="Rasmussen S."/>
            <person name="Li J."/>
            <person name="Sunagawa S."/>
            <person name="Plichta D."/>
            <person name="Gautier L."/>
            <person name="Le Chatelier E."/>
            <person name="Peletier E."/>
            <person name="Bonde I."/>
            <person name="Nielsen T."/>
            <person name="Manichanh C."/>
            <person name="Arumugam M."/>
            <person name="Batto J."/>
            <person name="Santos M.B.Q.D."/>
            <person name="Blom N."/>
            <person name="Borruel N."/>
            <person name="Burgdorf K.S."/>
            <person name="Boumezbeur F."/>
            <person name="Casellas F."/>
            <person name="Dore J."/>
            <person name="Guarner F."/>
            <person name="Hansen T."/>
            <person name="Hildebrand F."/>
            <person name="Kaas R.S."/>
            <person name="Kennedy S."/>
            <person name="Kristiansen K."/>
            <person name="Kultima J.R."/>
            <person name="Leonard P."/>
            <person name="Levenez F."/>
            <person name="Lund O."/>
            <person name="Moumen B."/>
            <person name="Le Paslier D."/>
            <person name="Pons N."/>
            <person name="Pedersen O."/>
            <person name="Prifti E."/>
            <person name="Qin J."/>
            <person name="Raes J."/>
            <person name="Tap J."/>
            <person name="Tims S."/>
            <person name="Ussery D.W."/>
            <person name="Yamada T."/>
            <person name="MetaHit consortium"/>
            <person name="Renault P."/>
            <person name="Sicheritz-Ponten T."/>
            <person name="Bork P."/>
            <person name="Wang J."/>
            <person name="Brunak S."/>
            <person name="Ehrlich S.D."/>
        </authorList>
    </citation>
    <scope>NUCLEOTIDE SEQUENCE [LARGE SCALE GENOMIC DNA]</scope>
</reference>
<feature type="signal peptide" evidence="7">
    <location>
        <begin position="1"/>
        <end position="21"/>
    </location>
</feature>
<evidence type="ECO:0000313" key="9">
    <source>
        <dbReference type="Proteomes" id="UP000018168"/>
    </source>
</evidence>
<evidence type="ECO:0000256" key="7">
    <source>
        <dbReference type="SAM" id="SignalP"/>
    </source>
</evidence>
<dbReference type="EMBL" id="CBEP010000124">
    <property type="protein sequence ID" value="CDC05708.1"/>
    <property type="molecule type" value="Genomic_DNA"/>
</dbReference>
<dbReference type="Gene3D" id="3.40.190.10">
    <property type="entry name" value="Periplasmic binding protein-like II"/>
    <property type="match status" value="2"/>
</dbReference>
<keyword evidence="3" id="KW-0472">Membrane</keyword>
<evidence type="ECO:0000256" key="1">
    <source>
        <dbReference type="ARBA" id="ARBA00022475"/>
    </source>
</evidence>
<comment type="caution">
    <text evidence="8">The sequence shown here is derived from an EMBL/GenBank/DDBJ whole genome shotgun (WGS) entry which is preliminary data.</text>
</comment>
<feature type="chain" id="PRO_5038506564" evidence="7">
    <location>
        <begin position="22"/>
        <end position="535"/>
    </location>
</feature>
<dbReference type="PROSITE" id="PS51257">
    <property type="entry name" value="PROKAR_LIPOPROTEIN"/>
    <property type="match status" value="1"/>
</dbReference>
<sequence length="535" mass="58819">MKKLVATFLAMSLFLSSVGCASSDGMDNSSGNENSSVAQTSSSEKVSAENETVRIMVPGTGGGVSDWDNDEILVAIEAATDTDIKVEWVDSSSIEELLTAAAASGNFPDMACALDDSSKTFLQSLVDNNIIAAYEGDVAEAAPNVVARYEENKNLNELKLNGKIYFQPLYWGNDNDPNEGLVHIRKDIVDKYNMEIPDTWEQYVEYLRVCVEQEGINGVAFVADNSHYKLESAMNAYLGSYGIPFTGWYKDSSGEFQYWLTADPVAEAVVAFRNLFAEGLVDPNSLSYSAEMVKSAFVSGTTGSMIYNGGGHIGRTQNDMALVDDSYQEYMCQALDCGGGTRGYTQQPMWGTLNVIGGCDYNNTLGAARIVNYLISEEGEKLTAIGVENVDYTYDAATDTYTCLEAKYEHGFPKESGLNGAHPLASGIVSWQAQEWQDFNLLYGKDEAYADWYYEMRDNQCRYQTPCYGYALTTTEWSAFEATGKDLLSRALLNAWQAGSDDEARQIWADFIEEWKAAGGMEASDSVIEVLKTLY</sequence>
<dbReference type="InterPro" id="IPR050490">
    <property type="entry name" value="Bact_solute-bd_prot1"/>
</dbReference>
<proteinExistence type="predicted"/>
<feature type="region of interest" description="Disordered" evidence="6">
    <location>
        <begin position="25"/>
        <end position="51"/>
    </location>
</feature>
<dbReference type="Pfam" id="PF01547">
    <property type="entry name" value="SBP_bac_1"/>
    <property type="match status" value="1"/>
</dbReference>
<evidence type="ECO:0000256" key="5">
    <source>
        <dbReference type="ARBA" id="ARBA00023288"/>
    </source>
</evidence>
<dbReference type="InterPro" id="IPR006059">
    <property type="entry name" value="SBP"/>
</dbReference>
<keyword evidence="5" id="KW-0449">Lipoprotein</keyword>
<evidence type="ECO:0000256" key="6">
    <source>
        <dbReference type="SAM" id="MobiDB-lite"/>
    </source>
</evidence>
<dbReference type="PANTHER" id="PTHR43649:SF33">
    <property type="entry name" value="POLYGALACTURONAN_RHAMNOGALACTURONAN-BINDING PROTEIN YTCQ"/>
    <property type="match status" value="1"/>
</dbReference>
<keyword evidence="1" id="KW-1003">Cell membrane</keyword>
<name>R6N139_9FIRM</name>
<evidence type="ECO:0000256" key="4">
    <source>
        <dbReference type="ARBA" id="ARBA00023139"/>
    </source>
</evidence>
<feature type="compositionally biased region" description="Polar residues" evidence="6">
    <location>
        <begin position="25"/>
        <end position="45"/>
    </location>
</feature>
<keyword evidence="4" id="KW-0564">Palmitate</keyword>
<evidence type="ECO:0000256" key="3">
    <source>
        <dbReference type="ARBA" id="ARBA00023136"/>
    </source>
</evidence>
<dbReference type="PANTHER" id="PTHR43649">
    <property type="entry name" value="ARABINOSE-BINDING PROTEIN-RELATED"/>
    <property type="match status" value="1"/>
</dbReference>
<protein>
    <submittedName>
        <fullName evidence="8">Bacterial extracellular solute-binding protein</fullName>
    </submittedName>
</protein>
<keyword evidence="2 7" id="KW-0732">Signal</keyword>
<dbReference type="SUPFAM" id="SSF53850">
    <property type="entry name" value="Periplasmic binding protein-like II"/>
    <property type="match status" value="1"/>
</dbReference>
<organism evidence="8 9">
    <name type="scientific">[Clostridium] leptum CAG:27</name>
    <dbReference type="NCBI Taxonomy" id="1263068"/>
    <lineage>
        <taxon>Bacteria</taxon>
        <taxon>Bacillati</taxon>
        <taxon>Bacillota</taxon>
        <taxon>Clostridia</taxon>
        <taxon>Eubacteriales</taxon>
        <taxon>Oscillospiraceae</taxon>
        <taxon>Oscillospiraceae incertae sedis</taxon>
    </lineage>
</organism>
<accession>R6N139</accession>
<dbReference type="Proteomes" id="UP000018168">
    <property type="component" value="Unassembled WGS sequence"/>
</dbReference>
<dbReference type="AlphaFoldDB" id="R6N139"/>
<evidence type="ECO:0000313" key="8">
    <source>
        <dbReference type="EMBL" id="CDC05708.1"/>
    </source>
</evidence>
<evidence type="ECO:0000256" key="2">
    <source>
        <dbReference type="ARBA" id="ARBA00022729"/>
    </source>
</evidence>
<gene>
    <name evidence="8" type="ORF">BN578_01090</name>
</gene>